<protein>
    <submittedName>
        <fullName evidence="2">Uncharacterized protein</fullName>
    </submittedName>
</protein>
<reference evidence="2" key="1">
    <citation type="submission" date="2014-05" db="EMBL/GenBank/DDBJ databases">
        <title>The transcriptome of the halophilic microalga Tetraselmis sp. GSL018 isolated from the Great Salt Lake, Utah.</title>
        <authorList>
            <person name="Jinkerson R.E."/>
            <person name="D'Adamo S."/>
            <person name="Posewitz M.C."/>
        </authorList>
    </citation>
    <scope>NUCLEOTIDE SEQUENCE</scope>
    <source>
        <strain evidence="2">GSL018</strain>
    </source>
</reference>
<name>A0A061RUK6_9CHLO</name>
<feature type="non-terminal residue" evidence="2">
    <location>
        <position position="1"/>
    </location>
</feature>
<dbReference type="AlphaFoldDB" id="A0A061RUK6"/>
<feature type="non-terminal residue" evidence="2">
    <location>
        <position position="73"/>
    </location>
</feature>
<sequence length="73" mass="7060">QHPVLQDGILPAGGKEEAALPAEDTAGGDGESAAAAAESKAPAPSEPIGADETAGEFEVTPPGVRHAEGAESA</sequence>
<organism evidence="2">
    <name type="scientific">Tetraselmis sp. GSL018</name>
    <dbReference type="NCBI Taxonomy" id="582737"/>
    <lineage>
        <taxon>Eukaryota</taxon>
        <taxon>Viridiplantae</taxon>
        <taxon>Chlorophyta</taxon>
        <taxon>core chlorophytes</taxon>
        <taxon>Chlorodendrophyceae</taxon>
        <taxon>Chlorodendrales</taxon>
        <taxon>Chlorodendraceae</taxon>
        <taxon>Tetraselmis</taxon>
    </lineage>
</organism>
<feature type="compositionally biased region" description="Low complexity" evidence="1">
    <location>
        <begin position="31"/>
        <end position="47"/>
    </location>
</feature>
<dbReference type="EMBL" id="GBEZ01011553">
    <property type="protein sequence ID" value="JAC74246.1"/>
    <property type="molecule type" value="Transcribed_RNA"/>
</dbReference>
<gene>
    <name evidence="2" type="ORF">TSPGSL018_26486</name>
</gene>
<proteinExistence type="predicted"/>
<evidence type="ECO:0000313" key="2">
    <source>
        <dbReference type="EMBL" id="JAC74246.1"/>
    </source>
</evidence>
<evidence type="ECO:0000256" key="1">
    <source>
        <dbReference type="SAM" id="MobiDB-lite"/>
    </source>
</evidence>
<feature type="region of interest" description="Disordered" evidence="1">
    <location>
        <begin position="1"/>
        <end position="73"/>
    </location>
</feature>
<accession>A0A061RUK6</accession>